<sequence length="257" mass="28057">MKQTLVITTELKIMNTTFSTSMTCGGCLSKVTPFLDNEPSVRQWKSDLSDPRKLIHVDLAPEGRPEHIVDLIGQAGFTASVIPHEPETISIAAPAAKPAFSLGTYKPLFLVVSYVIGATVLVESIHANWQWTRAMSYFMGFFFLGFAFFKLLNISKFADAFSTYDIIARRSRSYALAYPWIEVTLGLLFVTGTQLMVANVVTAVVMSIGLVGVIAAVRKKQAIQCACLGTAFNLPMSVVTIIENSVMIAMALAMLAM</sequence>
<dbReference type="InterPro" id="IPR009908">
    <property type="entry name" value="Methylamine_util_MauE"/>
</dbReference>
<dbReference type="SUPFAM" id="SSF55008">
    <property type="entry name" value="HMA, heavy metal-associated domain"/>
    <property type="match status" value="1"/>
</dbReference>
<dbReference type="PATRIC" id="fig|1265738.3.peg.5827"/>
<dbReference type="AlphaFoldDB" id="M5RPD4"/>
<evidence type="ECO:0000256" key="4">
    <source>
        <dbReference type="ARBA" id="ARBA00023136"/>
    </source>
</evidence>
<feature type="transmembrane region" description="Helical" evidence="5">
    <location>
        <begin position="196"/>
        <end position="217"/>
    </location>
</feature>
<keyword evidence="2 5" id="KW-0812">Transmembrane</keyword>
<dbReference type="EMBL" id="ANOG01000834">
    <property type="protein sequence ID" value="EMI17247.1"/>
    <property type="molecule type" value="Genomic_DNA"/>
</dbReference>
<feature type="domain" description="Methylamine utilisation protein MauE" evidence="6">
    <location>
        <begin position="134"/>
        <end position="256"/>
    </location>
</feature>
<evidence type="ECO:0000313" key="8">
    <source>
        <dbReference type="Proteomes" id="UP000011991"/>
    </source>
</evidence>
<feature type="transmembrane region" description="Helical" evidence="5">
    <location>
        <begin position="173"/>
        <end position="190"/>
    </location>
</feature>
<reference evidence="7 8" key="1">
    <citation type="journal article" date="2013" name="Mar. Genomics">
        <title>Expression of sulfatases in Rhodopirellula baltica and the diversity of sulfatases in the genus Rhodopirellula.</title>
        <authorList>
            <person name="Wegner C.E."/>
            <person name="Richter-Heitmann T."/>
            <person name="Klindworth A."/>
            <person name="Klockow C."/>
            <person name="Richter M."/>
            <person name="Achstetter T."/>
            <person name="Glockner F.O."/>
            <person name="Harder J."/>
        </authorList>
    </citation>
    <scope>NUCLEOTIDE SEQUENCE [LARGE SCALE GENOMIC DNA]</scope>
    <source>
        <strain evidence="7 8">SM1</strain>
    </source>
</reference>
<keyword evidence="8" id="KW-1185">Reference proteome</keyword>
<evidence type="ECO:0000256" key="2">
    <source>
        <dbReference type="ARBA" id="ARBA00022692"/>
    </source>
</evidence>
<proteinExistence type="predicted"/>
<gene>
    <name evidence="7" type="ORF">RMSM_05832</name>
</gene>
<evidence type="ECO:0000259" key="6">
    <source>
        <dbReference type="Pfam" id="PF07291"/>
    </source>
</evidence>
<dbReference type="GO" id="GO:0016020">
    <property type="term" value="C:membrane"/>
    <property type="evidence" value="ECO:0007669"/>
    <property type="project" value="UniProtKB-SubCell"/>
</dbReference>
<dbReference type="Gene3D" id="3.30.70.100">
    <property type="match status" value="1"/>
</dbReference>
<accession>M5RPD4</accession>
<comment type="subcellular location">
    <subcellularLocation>
        <location evidence="1">Membrane</location>
        <topology evidence="1">Multi-pass membrane protein</topology>
    </subcellularLocation>
</comment>
<dbReference type="GO" id="GO:0046872">
    <property type="term" value="F:metal ion binding"/>
    <property type="evidence" value="ECO:0007669"/>
    <property type="project" value="InterPro"/>
</dbReference>
<feature type="transmembrane region" description="Helical" evidence="5">
    <location>
        <begin position="108"/>
        <end position="129"/>
    </location>
</feature>
<evidence type="ECO:0000256" key="1">
    <source>
        <dbReference type="ARBA" id="ARBA00004141"/>
    </source>
</evidence>
<evidence type="ECO:0000256" key="5">
    <source>
        <dbReference type="SAM" id="Phobius"/>
    </source>
</evidence>
<protein>
    <submittedName>
        <fullName evidence="7">Heavy metal transport/detoxification protein</fullName>
    </submittedName>
</protein>
<organism evidence="7 8">
    <name type="scientific">Rhodopirellula maiorica SM1</name>
    <dbReference type="NCBI Taxonomy" id="1265738"/>
    <lineage>
        <taxon>Bacteria</taxon>
        <taxon>Pseudomonadati</taxon>
        <taxon>Planctomycetota</taxon>
        <taxon>Planctomycetia</taxon>
        <taxon>Pirellulales</taxon>
        <taxon>Pirellulaceae</taxon>
        <taxon>Novipirellula</taxon>
    </lineage>
</organism>
<feature type="transmembrane region" description="Helical" evidence="5">
    <location>
        <begin position="135"/>
        <end position="152"/>
    </location>
</feature>
<dbReference type="GO" id="GO:0030416">
    <property type="term" value="P:methylamine metabolic process"/>
    <property type="evidence" value="ECO:0007669"/>
    <property type="project" value="InterPro"/>
</dbReference>
<dbReference type="InterPro" id="IPR006121">
    <property type="entry name" value="HMA_dom"/>
</dbReference>
<comment type="caution">
    <text evidence="7">The sequence shown here is derived from an EMBL/GenBank/DDBJ whole genome shotgun (WGS) entry which is preliminary data.</text>
</comment>
<feature type="transmembrane region" description="Helical" evidence="5">
    <location>
        <begin position="238"/>
        <end position="256"/>
    </location>
</feature>
<name>M5RPD4_9BACT</name>
<keyword evidence="3 5" id="KW-1133">Transmembrane helix</keyword>
<evidence type="ECO:0000313" key="7">
    <source>
        <dbReference type="EMBL" id="EMI17247.1"/>
    </source>
</evidence>
<dbReference type="Pfam" id="PF07291">
    <property type="entry name" value="MauE"/>
    <property type="match status" value="1"/>
</dbReference>
<evidence type="ECO:0000256" key="3">
    <source>
        <dbReference type="ARBA" id="ARBA00022989"/>
    </source>
</evidence>
<dbReference type="InterPro" id="IPR036163">
    <property type="entry name" value="HMA_dom_sf"/>
</dbReference>
<dbReference type="CDD" id="cd00371">
    <property type="entry name" value="HMA"/>
    <property type="match status" value="1"/>
</dbReference>
<dbReference type="Proteomes" id="UP000011991">
    <property type="component" value="Unassembled WGS sequence"/>
</dbReference>
<keyword evidence="4 5" id="KW-0472">Membrane</keyword>